<dbReference type="PROSITE" id="PS00041">
    <property type="entry name" value="HTH_ARAC_FAMILY_1"/>
    <property type="match status" value="1"/>
</dbReference>
<accession>A0A3S0AKZ4</accession>
<dbReference type="Pfam" id="PF12833">
    <property type="entry name" value="HTH_18"/>
    <property type="match status" value="1"/>
</dbReference>
<dbReference type="Proteomes" id="UP000276128">
    <property type="component" value="Unassembled WGS sequence"/>
</dbReference>
<gene>
    <name evidence="7" type="ORF">EJQ19_26655</name>
</gene>
<keyword evidence="8" id="KW-1185">Reference proteome</keyword>
<reference evidence="7 8" key="1">
    <citation type="submission" date="2018-12" db="EMBL/GenBank/DDBJ databases">
        <title>Bacillus ochoae sp. nov., Paenibacillus whitsoniae sp. nov., Paenibacillus spiritus sp. nov. Isolated from the Mars Exploration Rover during spacecraft assembly.</title>
        <authorList>
            <person name="Seuylemezian A."/>
            <person name="Vaishampayan P."/>
        </authorList>
    </citation>
    <scope>NUCLEOTIDE SEQUENCE [LARGE SCALE GENOMIC DNA]</scope>
    <source>
        <strain evidence="7 8">MER 54</strain>
    </source>
</reference>
<evidence type="ECO:0000256" key="4">
    <source>
        <dbReference type="PROSITE-ProRule" id="PRU00169"/>
    </source>
</evidence>
<dbReference type="Gene3D" id="3.40.50.2300">
    <property type="match status" value="1"/>
</dbReference>
<organism evidence="7 8">
    <name type="scientific">Paenibacillus whitsoniae</name>
    <dbReference type="NCBI Taxonomy" id="2496558"/>
    <lineage>
        <taxon>Bacteria</taxon>
        <taxon>Bacillati</taxon>
        <taxon>Bacillota</taxon>
        <taxon>Bacilli</taxon>
        <taxon>Bacillales</taxon>
        <taxon>Paenibacillaceae</taxon>
        <taxon>Paenibacillus</taxon>
    </lineage>
</organism>
<dbReference type="SUPFAM" id="SSF52172">
    <property type="entry name" value="CheY-like"/>
    <property type="match status" value="1"/>
</dbReference>
<dbReference type="Gene3D" id="1.10.10.60">
    <property type="entry name" value="Homeodomain-like"/>
    <property type="match status" value="2"/>
</dbReference>
<evidence type="ECO:0000256" key="3">
    <source>
        <dbReference type="ARBA" id="ARBA00023163"/>
    </source>
</evidence>
<dbReference type="InterPro" id="IPR001789">
    <property type="entry name" value="Sig_transdc_resp-reg_receiver"/>
</dbReference>
<evidence type="ECO:0000259" key="6">
    <source>
        <dbReference type="PROSITE" id="PS50110"/>
    </source>
</evidence>
<feature type="domain" description="HTH araC/xylS-type" evidence="5">
    <location>
        <begin position="425"/>
        <end position="521"/>
    </location>
</feature>
<dbReference type="InterPro" id="IPR018060">
    <property type="entry name" value="HTH_AraC"/>
</dbReference>
<dbReference type="InterPro" id="IPR018062">
    <property type="entry name" value="HTH_AraC-typ_CS"/>
</dbReference>
<dbReference type="PANTHER" id="PTHR43280">
    <property type="entry name" value="ARAC-FAMILY TRANSCRIPTIONAL REGULATOR"/>
    <property type="match status" value="1"/>
</dbReference>
<dbReference type="PROSITE" id="PS50110">
    <property type="entry name" value="RESPONSE_REGULATORY"/>
    <property type="match status" value="1"/>
</dbReference>
<dbReference type="PRINTS" id="PR00032">
    <property type="entry name" value="HTHARAC"/>
</dbReference>
<dbReference type="SMART" id="SM00448">
    <property type="entry name" value="REC"/>
    <property type="match status" value="1"/>
</dbReference>
<dbReference type="PANTHER" id="PTHR43280:SF10">
    <property type="entry name" value="REGULATORY PROTEIN POCR"/>
    <property type="match status" value="1"/>
</dbReference>
<evidence type="ECO:0000313" key="8">
    <source>
        <dbReference type="Proteomes" id="UP000276128"/>
    </source>
</evidence>
<dbReference type="AlphaFoldDB" id="A0A3S0AKZ4"/>
<dbReference type="OrthoDB" id="342399at2"/>
<dbReference type="GO" id="GO:0043565">
    <property type="term" value="F:sequence-specific DNA binding"/>
    <property type="evidence" value="ECO:0007669"/>
    <property type="project" value="InterPro"/>
</dbReference>
<evidence type="ECO:0000256" key="1">
    <source>
        <dbReference type="ARBA" id="ARBA00023015"/>
    </source>
</evidence>
<evidence type="ECO:0000313" key="7">
    <source>
        <dbReference type="EMBL" id="RTE04342.1"/>
    </source>
</evidence>
<feature type="domain" description="Response regulatory" evidence="6">
    <location>
        <begin position="3"/>
        <end position="120"/>
    </location>
</feature>
<evidence type="ECO:0000259" key="5">
    <source>
        <dbReference type="PROSITE" id="PS01124"/>
    </source>
</evidence>
<keyword evidence="1" id="KW-0805">Transcription regulation</keyword>
<protein>
    <submittedName>
        <fullName evidence="7">Response regulator</fullName>
    </submittedName>
</protein>
<dbReference type="SUPFAM" id="SSF46689">
    <property type="entry name" value="Homeodomain-like"/>
    <property type="match status" value="2"/>
</dbReference>
<dbReference type="CDD" id="cd17536">
    <property type="entry name" value="REC_YesN-like"/>
    <property type="match status" value="1"/>
</dbReference>
<dbReference type="Pfam" id="PF00072">
    <property type="entry name" value="Response_reg"/>
    <property type="match status" value="1"/>
</dbReference>
<name>A0A3S0AKZ4_9BACL</name>
<dbReference type="EMBL" id="RXHU01000092">
    <property type="protein sequence ID" value="RTE04342.1"/>
    <property type="molecule type" value="Genomic_DNA"/>
</dbReference>
<keyword evidence="3" id="KW-0804">Transcription</keyword>
<dbReference type="InterPro" id="IPR020449">
    <property type="entry name" value="Tscrpt_reg_AraC-type_HTH"/>
</dbReference>
<dbReference type="GO" id="GO:0000160">
    <property type="term" value="P:phosphorelay signal transduction system"/>
    <property type="evidence" value="ECO:0007669"/>
    <property type="project" value="InterPro"/>
</dbReference>
<dbReference type="RefSeq" id="WP_126144267.1">
    <property type="nucleotide sequence ID" value="NZ_RXHU01000092.1"/>
</dbReference>
<comment type="caution">
    <text evidence="7">The sequence shown here is derived from an EMBL/GenBank/DDBJ whole genome shotgun (WGS) entry which is preliminary data.</text>
</comment>
<dbReference type="GO" id="GO:0003700">
    <property type="term" value="F:DNA-binding transcription factor activity"/>
    <property type="evidence" value="ECO:0007669"/>
    <property type="project" value="InterPro"/>
</dbReference>
<dbReference type="SMART" id="SM00342">
    <property type="entry name" value="HTH_ARAC"/>
    <property type="match status" value="1"/>
</dbReference>
<proteinExistence type="predicted"/>
<dbReference type="InterPro" id="IPR011006">
    <property type="entry name" value="CheY-like_superfamily"/>
</dbReference>
<keyword evidence="2" id="KW-0238">DNA-binding</keyword>
<dbReference type="PROSITE" id="PS01124">
    <property type="entry name" value="HTH_ARAC_FAMILY_2"/>
    <property type="match status" value="1"/>
</dbReference>
<feature type="modified residue" description="4-aspartylphosphate" evidence="4">
    <location>
        <position position="55"/>
    </location>
</feature>
<dbReference type="InterPro" id="IPR009057">
    <property type="entry name" value="Homeodomain-like_sf"/>
</dbReference>
<evidence type="ECO:0000256" key="2">
    <source>
        <dbReference type="ARBA" id="ARBA00023125"/>
    </source>
</evidence>
<keyword evidence="4" id="KW-0597">Phosphoprotein</keyword>
<sequence length="521" mass="60694">MMRVMLVDDDVPMLKYLVKLVPWRELGLEVVAEAQSAKRALQFLRETEPDLILTDIGMPGMNGLELAQECKRLYPGIGVIFLTCHEDFHYARKAVQLDAYDYLLKDELTSEQLVASLRKATASLHEERESRSELAYKQDLLKNREVLKQQFFQQVVTSASAEGLLRYGERLGVDWQHPQFILALGSMPYSSFTKRYRYEDRDLLLYAISNISSEIPVESISVTTFIEPDGGFVCVANYQPSLNVKGLELFERYLQALNEKIKEFLGMDVYLVYGGPFKDMTSIKTQYKKLKMWRQALYYESVHLSRMPDFESKLWGIDVLSAVGEELEGIRKAVKEQDDTEIQTRIGDIKRKATSTRLEPEELRARLSQWLRVLELEDQRNSDNAFHECLIHTSRLDDTMQLVEAKIQELLASKLPMLDRKPKIQQIEQYISEHLSEQLSLIDVAQHLYLNASYLSRYFKLETGMNFTDYMHRYKMKLACRMLKSKQENIEIISLKLGYTDRTYFSKIFKKYVGISPKDYR</sequence>